<keyword evidence="4" id="KW-0967">Endosome</keyword>
<dbReference type="Pfam" id="PF07200">
    <property type="entry name" value="Mod_r"/>
    <property type="match status" value="1"/>
</dbReference>
<evidence type="ECO:0000256" key="1">
    <source>
        <dbReference type="ARBA" id="ARBA00004177"/>
    </source>
</evidence>
<evidence type="ECO:0000256" key="5">
    <source>
        <dbReference type="ARBA" id="ARBA00022927"/>
    </source>
</evidence>
<dbReference type="AlphaFoldDB" id="A0AAD9KFY3"/>
<keyword evidence="5" id="KW-0653">Protein transport</keyword>
<sequence>MHLVFQADKDVSAQDTEQDVEDYWKIVLQLKSVEGISCNPSLQVVVKAGFILAQTNAESDRSLSINTGVFTKDRRLLGELTIIDLHAGKQAVCFHDPADHNHRTFPVTKDLKLSVSVSEIQRDVEYRVNTVVNGSTISLLISLPPNFPQDKPLVKVSPRVAHSWINDQMIVVGSHGLNNVRINIFLCNSFLEGLSILVSFNGYGARPFGTCPTVTSTGGPSQPILQPSGFRFQPQTNQQQANIPSYITSIPVSLQHISVVSGIPPATISSQSGKGDPHSLDGDVQGQLKFGGGKIPELPETLKSQLQHLRHVLVFAKCNEKLQELLDDEDKVLLHLRCLPDVEQLTRNQEHYIEVNEQLARSNLSLKPVLEEKKKLLLEKVDLIVPGLISIFISHLSLDYQ</sequence>
<organism evidence="7 8">
    <name type="scientific">Paralvinella palmiformis</name>
    <dbReference type="NCBI Taxonomy" id="53620"/>
    <lineage>
        <taxon>Eukaryota</taxon>
        <taxon>Metazoa</taxon>
        <taxon>Spiralia</taxon>
        <taxon>Lophotrochozoa</taxon>
        <taxon>Annelida</taxon>
        <taxon>Polychaeta</taxon>
        <taxon>Sedentaria</taxon>
        <taxon>Canalipalpata</taxon>
        <taxon>Terebellida</taxon>
        <taxon>Terebelliformia</taxon>
        <taxon>Alvinellidae</taxon>
        <taxon>Paralvinella</taxon>
    </lineage>
</organism>
<feature type="domain" description="VPS37 C-terminal" evidence="6">
    <location>
        <begin position="318"/>
        <end position="381"/>
    </location>
</feature>
<keyword evidence="3" id="KW-0813">Transport</keyword>
<reference evidence="7" key="1">
    <citation type="journal article" date="2023" name="Mol. Biol. Evol.">
        <title>Third-Generation Sequencing Reveals the Adaptive Role of the Epigenome in Three Deep-Sea Polychaetes.</title>
        <authorList>
            <person name="Perez M."/>
            <person name="Aroh O."/>
            <person name="Sun Y."/>
            <person name="Lan Y."/>
            <person name="Juniper S.K."/>
            <person name="Young C.R."/>
            <person name="Angers B."/>
            <person name="Qian P.Y."/>
        </authorList>
    </citation>
    <scope>NUCLEOTIDE SEQUENCE</scope>
    <source>
        <strain evidence="7">P08H-3</strain>
    </source>
</reference>
<dbReference type="EMBL" id="JAODUP010000002">
    <property type="protein sequence ID" value="KAK2170577.1"/>
    <property type="molecule type" value="Genomic_DNA"/>
</dbReference>
<name>A0AAD9KFY3_9ANNE</name>
<dbReference type="GO" id="GO:0000813">
    <property type="term" value="C:ESCRT I complex"/>
    <property type="evidence" value="ECO:0007669"/>
    <property type="project" value="UniProtKB-ARBA"/>
</dbReference>
<protein>
    <recommendedName>
        <fullName evidence="6">VPS37 C-terminal domain-containing protein</fullName>
    </recommendedName>
</protein>
<comment type="subcellular location">
    <subcellularLocation>
        <location evidence="1">Endosome</location>
    </subcellularLocation>
</comment>
<keyword evidence="8" id="KW-1185">Reference proteome</keyword>
<dbReference type="GO" id="GO:0015031">
    <property type="term" value="P:protein transport"/>
    <property type="evidence" value="ECO:0007669"/>
    <property type="project" value="UniProtKB-KW"/>
</dbReference>
<evidence type="ECO:0000313" key="8">
    <source>
        <dbReference type="Proteomes" id="UP001208570"/>
    </source>
</evidence>
<evidence type="ECO:0000313" key="7">
    <source>
        <dbReference type="EMBL" id="KAK2170577.1"/>
    </source>
</evidence>
<evidence type="ECO:0000256" key="3">
    <source>
        <dbReference type="ARBA" id="ARBA00022448"/>
    </source>
</evidence>
<evidence type="ECO:0000256" key="2">
    <source>
        <dbReference type="ARBA" id="ARBA00007617"/>
    </source>
</evidence>
<dbReference type="InterPro" id="IPR009851">
    <property type="entry name" value="Mod_r"/>
</dbReference>
<dbReference type="Proteomes" id="UP001208570">
    <property type="component" value="Unassembled WGS sequence"/>
</dbReference>
<accession>A0AAD9KFY3</accession>
<evidence type="ECO:0000259" key="6">
    <source>
        <dbReference type="Pfam" id="PF07200"/>
    </source>
</evidence>
<comment type="similarity">
    <text evidence="2">Belongs to the VPS37 family.</text>
</comment>
<evidence type="ECO:0000256" key="4">
    <source>
        <dbReference type="ARBA" id="ARBA00022753"/>
    </source>
</evidence>
<comment type="caution">
    <text evidence="7">The sequence shown here is derived from an EMBL/GenBank/DDBJ whole genome shotgun (WGS) entry which is preliminary data.</text>
</comment>
<proteinExistence type="inferred from homology"/>
<gene>
    <name evidence="7" type="ORF">LSH36_2g16050</name>
</gene>